<evidence type="ECO:0000256" key="4">
    <source>
        <dbReference type="ARBA" id="ARBA00022989"/>
    </source>
</evidence>
<gene>
    <name evidence="9" type="ORF">KK078_02795</name>
</gene>
<feature type="domain" description="ABC3 transporter permease C-terminal" evidence="7">
    <location>
        <begin position="745"/>
        <end position="857"/>
    </location>
</feature>
<dbReference type="PANTHER" id="PTHR30572:SF18">
    <property type="entry name" value="ABC-TYPE MACROLIDE FAMILY EXPORT SYSTEM PERMEASE COMPONENT 2"/>
    <property type="match status" value="1"/>
</dbReference>
<evidence type="ECO:0000259" key="7">
    <source>
        <dbReference type="Pfam" id="PF02687"/>
    </source>
</evidence>
<dbReference type="GO" id="GO:0022857">
    <property type="term" value="F:transmembrane transporter activity"/>
    <property type="evidence" value="ECO:0007669"/>
    <property type="project" value="TreeGrafter"/>
</dbReference>
<evidence type="ECO:0000256" key="5">
    <source>
        <dbReference type="ARBA" id="ARBA00023136"/>
    </source>
</evidence>
<feature type="domain" description="MacB-like periplasmic core" evidence="8">
    <location>
        <begin position="94"/>
        <end position="313"/>
    </location>
</feature>
<dbReference type="EMBL" id="JAHESC010000003">
    <property type="protein sequence ID" value="MBT1685465.1"/>
    <property type="molecule type" value="Genomic_DNA"/>
</dbReference>
<feature type="transmembrane region" description="Helical" evidence="6">
    <location>
        <begin position="742"/>
        <end position="766"/>
    </location>
</feature>
<name>A0AAP2D6S8_9BACT</name>
<evidence type="ECO:0000256" key="2">
    <source>
        <dbReference type="ARBA" id="ARBA00022475"/>
    </source>
</evidence>
<protein>
    <submittedName>
        <fullName evidence="9">ABC transporter permease</fullName>
    </submittedName>
</protein>
<dbReference type="NCBIfam" id="NF038404">
    <property type="entry name" value="perm_prefix_2"/>
    <property type="match status" value="1"/>
</dbReference>
<feature type="domain" description="ABC3 transporter permease C-terminal" evidence="7">
    <location>
        <begin position="363"/>
        <end position="479"/>
    </location>
</feature>
<feature type="transmembrane region" description="Helical" evidence="6">
    <location>
        <begin position="450"/>
        <end position="474"/>
    </location>
</feature>
<evidence type="ECO:0000256" key="3">
    <source>
        <dbReference type="ARBA" id="ARBA00022692"/>
    </source>
</evidence>
<dbReference type="Proteomes" id="UP001319180">
    <property type="component" value="Unassembled WGS sequence"/>
</dbReference>
<keyword evidence="4 6" id="KW-1133">Transmembrane helix</keyword>
<feature type="transmembrane region" description="Helical" evidence="6">
    <location>
        <begin position="95"/>
        <end position="116"/>
    </location>
</feature>
<dbReference type="InterPro" id="IPR025857">
    <property type="entry name" value="MacB_PCD"/>
</dbReference>
<keyword evidence="3 6" id="KW-0812">Transmembrane</keyword>
<evidence type="ECO:0000256" key="6">
    <source>
        <dbReference type="SAM" id="Phobius"/>
    </source>
</evidence>
<comment type="caution">
    <text evidence="9">The sequence shown here is derived from an EMBL/GenBank/DDBJ whole genome shotgun (WGS) entry which is preliminary data.</text>
</comment>
<proteinExistence type="predicted"/>
<accession>A0AAP2D6S8</accession>
<keyword evidence="2" id="KW-1003">Cell membrane</keyword>
<dbReference type="Pfam" id="PF12704">
    <property type="entry name" value="MacB_PCD"/>
    <property type="match status" value="2"/>
</dbReference>
<feature type="transmembrane region" description="Helical" evidence="6">
    <location>
        <begin position="794"/>
        <end position="816"/>
    </location>
</feature>
<evidence type="ECO:0000256" key="1">
    <source>
        <dbReference type="ARBA" id="ARBA00004651"/>
    </source>
</evidence>
<dbReference type="RefSeq" id="WP_254088715.1">
    <property type="nucleotide sequence ID" value="NZ_JAHESC010000003.1"/>
</dbReference>
<dbReference type="PANTHER" id="PTHR30572">
    <property type="entry name" value="MEMBRANE COMPONENT OF TRANSPORTER-RELATED"/>
    <property type="match status" value="1"/>
</dbReference>
<feature type="transmembrane region" description="Helical" evidence="6">
    <location>
        <begin position="828"/>
        <end position="851"/>
    </location>
</feature>
<dbReference type="AlphaFoldDB" id="A0AAP2D6S8"/>
<dbReference type="InterPro" id="IPR047699">
    <property type="entry name" value="Permease_put_prefix"/>
</dbReference>
<keyword evidence="10" id="KW-1185">Reference proteome</keyword>
<evidence type="ECO:0000313" key="9">
    <source>
        <dbReference type="EMBL" id="MBT1685465.1"/>
    </source>
</evidence>
<keyword evidence="5 6" id="KW-0472">Membrane</keyword>
<dbReference type="GO" id="GO:0005886">
    <property type="term" value="C:plasma membrane"/>
    <property type="evidence" value="ECO:0007669"/>
    <property type="project" value="UniProtKB-SubCell"/>
</dbReference>
<feature type="transmembrane region" description="Helical" evidence="6">
    <location>
        <begin position="408"/>
        <end position="430"/>
    </location>
</feature>
<evidence type="ECO:0000313" key="10">
    <source>
        <dbReference type="Proteomes" id="UP001319180"/>
    </source>
</evidence>
<organism evidence="9 10">
    <name type="scientific">Dawidia soli</name>
    <dbReference type="NCBI Taxonomy" id="2782352"/>
    <lineage>
        <taxon>Bacteria</taxon>
        <taxon>Pseudomonadati</taxon>
        <taxon>Bacteroidota</taxon>
        <taxon>Cytophagia</taxon>
        <taxon>Cytophagales</taxon>
        <taxon>Chryseotaleaceae</taxon>
        <taxon>Dawidia</taxon>
    </lineage>
</organism>
<reference evidence="9 10" key="1">
    <citation type="submission" date="2021-05" db="EMBL/GenBank/DDBJ databases">
        <title>A Polyphasic approach of four new species of the genus Ohtaekwangia: Ohtaekwangia histidinii sp. nov., Ohtaekwangia cretensis sp. nov., Ohtaekwangia indiensis sp. nov., Ohtaekwangia reichenbachii sp. nov. from diverse environment.</title>
        <authorList>
            <person name="Octaviana S."/>
        </authorList>
    </citation>
    <scope>NUCLEOTIDE SEQUENCE [LARGE SCALE GENOMIC DNA]</scope>
    <source>
        <strain evidence="9 10">PWU37</strain>
    </source>
</reference>
<sequence length="865" mass="97311">MPGPPRLFVRFFHWFCQPSLLPHIEGDLMELYHARRKMRGKRGADLRFIRDVILLFRPGIIRPVFERSTQTPYGMYTSYLKIGWRNLLRHKGYSAINVGGLAAGMATALLIALWIYDELSFNRYHDHYDTIVQVERTERWEGTGEVSEIHTTGLGSLLRNGTYDALFERVVMVRANLEERVVAAGDRKFTQQGYFMQPEGGELLSLHMKYGSRDGLKDMKSILLSASLAQKLFGDVDPVNQVVMMDARSELKVTGVYEDLPRNTTFHEASYFAPLDLYLGGSGLDAWDNYHMYVYAQLRPGINAAQASAVIRDIMLPHVDSEHIKRKPAVFLHPMPRWHLYSQFENGVNVTSERLRTVWYYGIIGGFILLLACINFMNLSTARSEKRAREVGIRKSIGSHRLQLIQQFYGESFLTAGLSFIVSLALLWLALPGFNAIADKALVLPWRSGIFWLACMGFTVFTAFLAGSYPALYLSSFNPVKVLKGTFKAGPAASLPRQVLVVVQFSISLMLIIATVVVHQQIQFGKTRPAGYAREGLLSLRAATPEYAGRYQVLRQELKNTGMVEEMAEANYPVNSTKGWNGGFSWKGQTIEPAFNTIFVTHEYGQTVGWEFIEGRDFSRDHASDIRGIVINESASRLLGMEHPVGESLAWRDRGTFKILGIVKDMIKGSPFEATYPSIIFLSENDMKWLYMRLKPTVNPHQAIPAIQHVFATLIPSAPFDYTFVDDIYAAKFGAEERIGKLATLFSVLTIVISCLGLFGLASYVAEQRTKEIGIRKILGASVTSLWQMQSRDFVRLVVIACGVALPLSFLTMQRWLEHYEYHTTLSWPLFVCAGGGALVLSLLVVSYQALRAAVSNPVKSLRSE</sequence>
<comment type="subcellular location">
    <subcellularLocation>
        <location evidence="1">Cell membrane</location>
        <topology evidence="1">Multi-pass membrane protein</topology>
    </subcellularLocation>
</comment>
<evidence type="ECO:0000259" key="8">
    <source>
        <dbReference type="Pfam" id="PF12704"/>
    </source>
</evidence>
<feature type="transmembrane region" description="Helical" evidence="6">
    <location>
        <begin position="358"/>
        <end position="379"/>
    </location>
</feature>
<dbReference type="InterPro" id="IPR003838">
    <property type="entry name" value="ABC3_permease_C"/>
</dbReference>
<dbReference type="InterPro" id="IPR050250">
    <property type="entry name" value="Macrolide_Exporter_MacB"/>
</dbReference>
<feature type="domain" description="MacB-like periplasmic core" evidence="8">
    <location>
        <begin position="565"/>
        <end position="709"/>
    </location>
</feature>
<feature type="transmembrane region" description="Helical" evidence="6">
    <location>
        <begin position="495"/>
        <end position="518"/>
    </location>
</feature>
<dbReference type="Pfam" id="PF02687">
    <property type="entry name" value="FtsX"/>
    <property type="match status" value="2"/>
</dbReference>